<dbReference type="Proteomes" id="UP000806577">
    <property type="component" value="Chromosome"/>
</dbReference>
<dbReference type="AlphaFoldDB" id="A0A9Q2EQ01"/>
<dbReference type="KEGG" id="pqu:IG609_011505"/>
<organism evidence="1 2">
    <name type="scientific">Pectobacterium quasiaquaticum</name>
    <dbReference type="NCBI Taxonomy" id="2774015"/>
    <lineage>
        <taxon>Bacteria</taxon>
        <taxon>Pseudomonadati</taxon>
        <taxon>Pseudomonadota</taxon>
        <taxon>Gammaproteobacteria</taxon>
        <taxon>Enterobacterales</taxon>
        <taxon>Pectobacteriaceae</taxon>
        <taxon>Pectobacterium</taxon>
    </lineage>
</organism>
<evidence type="ECO:0000313" key="2">
    <source>
        <dbReference type="Proteomes" id="UP000806577"/>
    </source>
</evidence>
<name>A0A9Q2EQ01_9GAMM</name>
<dbReference type="EMBL" id="CP065177">
    <property type="protein sequence ID" value="URG47460.1"/>
    <property type="molecule type" value="Genomic_DNA"/>
</dbReference>
<proteinExistence type="predicted"/>
<protein>
    <submittedName>
        <fullName evidence="1">Uncharacterized protein</fullName>
    </submittedName>
</protein>
<evidence type="ECO:0000313" key="1">
    <source>
        <dbReference type="EMBL" id="URG47460.1"/>
    </source>
</evidence>
<keyword evidence="2" id="KW-1185">Reference proteome</keyword>
<reference evidence="1 2" key="1">
    <citation type="journal article" date="2021" name="Int. J. Syst. Evol. Microbiol.">
        <title>&lt;i&gt;Pectobacterium quasiaquaticum&lt;/i&gt; sp. nov., isolated from waterways.</title>
        <authorList>
            <person name="Ben Moussa H."/>
            <person name="Pedron J."/>
            <person name="Bertrand C."/>
            <person name="Hecquet A."/>
            <person name="Barny M.A."/>
        </authorList>
    </citation>
    <scope>NUCLEOTIDE SEQUENCE [LARGE SCALE GENOMIC DNA]</scope>
    <source>
        <strain evidence="1 2">A477-S1-J17</strain>
    </source>
</reference>
<dbReference type="RefSeq" id="WP_039551839.1">
    <property type="nucleotide sequence ID" value="NZ_CP065177.1"/>
</dbReference>
<gene>
    <name evidence="1" type="ORF">IG609_011505</name>
</gene>
<accession>A0A9Q2EQ01</accession>
<sequence>MNQTEFWKNFRLGEEVHISGTFIYNGLRRFHELSRLDIDDELFDFLYQLSVGLERLLKIAVVLSEHTETGDQEALERSLITHNHLDLVARLRVHAELNLGKPHCDLLGLLGSFYKSLRYDRFLLSSVYQGTKEARAIQALLAKHLQVDFPRESSIFGINNNDRYRKFIQRTVQKIAQNIYEIIENRARQLNLYTYELRHASKAQSVFLRKVNINDEDVLWKELLIFFMNVEPSTGYLKFLKETQPLAFDPALLPDYLNCFRSDGSKADVMDELEHHYEEMDKEARKERLERLSVVGASNVYFPEDEEDIDDTDELVEEEGKS</sequence>